<protein>
    <submittedName>
        <fullName evidence="2">Uncharacterized protein</fullName>
    </submittedName>
</protein>
<organism evidence="2 3">
    <name type="scientific">Actinoplanes ianthinogenes</name>
    <dbReference type="NCBI Taxonomy" id="122358"/>
    <lineage>
        <taxon>Bacteria</taxon>
        <taxon>Bacillati</taxon>
        <taxon>Actinomycetota</taxon>
        <taxon>Actinomycetes</taxon>
        <taxon>Micromonosporales</taxon>
        <taxon>Micromonosporaceae</taxon>
        <taxon>Actinoplanes</taxon>
    </lineage>
</organism>
<sequence length="258" mass="27067">MTNDRTLDQALRHAAVPVDARAHRPAAQNLLDEILRSDPTVLAGPAAMSRPRRRPRLMLAGAALALAAAAVFTVTTVSTDRAYASWTTDPSPLPATDAQSIMSACLPSSGAAGARVAIGERRGEYAYVTVLTADGNVTCFRDHDGRVSETSVLAAPADAARLGAAGIDLYAWPQVHTDEGYARLMAGRLGSQVTAVEITVRPGVVVRATVTGGFFAAWYPEGLAESAENNTSLTLRLADGRTVAGLTARGLMEEPKLD</sequence>
<keyword evidence="1" id="KW-1133">Transmembrane helix</keyword>
<name>A0ABN6CGI0_9ACTN</name>
<dbReference type="EMBL" id="AP023356">
    <property type="protein sequence ID" value="BCJ43466.1"/>
    <property type="molecule type" value="Genomic_DNA"/>
</dbReference>
<keyword evidence="1" id="KW-0812">Transmembrane</keyword>
<dbReference type="RefSeq" id="WP_189332140.1">
    <property type="nucleotide sequence ID" value="NZ_AP023356.1"/>
</dbReference>
<evidence type="ECO:0000256" key="1">
    <source>
        <dbReference type="SAM" id="Phobius"/>
    </source>
</evidence>
<dbReference type="Proteomes" id="UP000676967">
    <property type="component" value="Chromosome"/>
</dbReference>
<proteinExistence type="predicted"/>
<evidence type="ECO:0000313" key="2">
    <source>
        <dbReference type="EMBL" id="BCJ43466.1"/>
    </source>
</evidence>
<keyword evidence="1" id="KW-0472">Membrane</keyword>
<keyword evidence="3" id="KW-1185">Reference proteome</keyword>
<feature type="transmembrane region" description="Helical" evidence="1">
    <location>
        <begin position="57"/>
        <end position="77"/>
    </location>
</feature>
<evidence type="ECO:0000313" key="3">
    <source>
        <dbReference type="Proteomes" id="UP000676967"/>
    </source>
</evidence>
<gene>
    <name evidence="2" type="ORF">Aiant_41230</name>
</gene>
<accession>A0ABN6CGI0</accession>
<reference evidence="2 3" key="1">
    <citation type="submission" date="2020-08" db="EMBL/GenBank/DDBJ databases">
        <title>Whole genome shotgun sequence of Actinoplanes ianthinogenes NBRC 13996.</title>
        <authorList>
            <person name="Komaki H."/>
            <person name="Tamura T."/>
        </authorList>
    </citation>
    <scope>NUCLEOTIDE SEQUENCE [LARGE SCALE GENOMIC DNA]</scope>
    <source>
        <strain evidence="2 3">NBRC 13996</strain>
    </source>
</reference>